<sequence>MAGATGGAGSSNPSPAPAPKILLAKPGLVTTGSVSSKLIRGGAAGGGGGGAEDESVSLRSRLPPIGSLNLLSDSWEFHTDRFLPFLTDNTDFTVVGVIGPPGVGKSTIMNELYGFDGSSPGMLPPFAIQSEDIRAMARHCTVGIEPRISAERLILLDTQPVFSPSVLAEMMRPDGSSTISVLGGESLSSELAHELMGIQLGVLLASICHILLVISDGVHDINMWRLMLTVDLLKHGIPDPSSLTPSHLQNSNLVSDKEGKDKVLEGGEEYLAAPIFVHTKLRDQDITPRNFVHLRKALAQFFSSSTFVNAKCGNTTKEHLVSSVPPNMPSTDLDSTLPNLFLVPCKSKVDSPRAQYESYTSMLWKLRDQVLSMNCPSFARTISERDWLRNSAKIWELVKNSPIIAEYCKTLQSSGMFRRNKRELGRNARKA</sequence>
<accession>A0AA38YXH0</accession>
<proteinExistence type="inferred from homology"/>
<evidence type="ECO:0000313" key="3">
    <source>
        <dbReference type="EMBL" id="KAJ9678495.1"/>
    </source>
</evidence>
<dbReference type="PANTHER" id="PTHR14270:SF0">
    <property type="entry name" value="NONSENSE-MEDIATED MRNA DECAY FACTOR SMG9"/>
    <property type="match status" value="1"/>
</dbReference>
<dbReference type="InterPro" id="IPR039177">
    <property type="entry name" value="SMG9"/>
</dbReference>
<reference evidence="3 4" key="1">
    <citation type="journal article" date="2023" name="BMC Biotechnol.">
        <title>Vitis rotundifolia cv Carlos genome sequencing.</title>
        <authorList>
            <person name="Huff M."/>
            <person name="Hulse-Kemp A."/>
            <person name="Scheffler B."/>
            <person name="Youngblood R."/>
            <person name="Simpson S."/>
            <person name="Babiker E."/>
            <person name="Staton M."/>
        </authorList>
    </citation>
    <scope>NUCLEOTIDE SEQUENCE [LARGE SCALE GENOMIC DNA]</scope>
    <source>
        <tissue evidence="3">Leaf</tissue>
    </source>
</reference>
<evidence type="ECO:0000256" key="2">
    <source>
        <dbReference type="ARBA" id="ARBA00023161"/>
    </source>
</evidence>
<organism evidence="3 4">
    <name type="scientific">Vitis rotundifolia</name>
    <name type="common">Muscadine grape</name>
    <dbReference type="NCBI Taxonomy" id="103349"/>
    <lineage>
        <taxon>Eukaryota</taxon>
        <taxon>Viridiplantae</taxon>
        <taxon>Streptophyta</taxon>
        <taxon>Embryophyta</taxon>
        <taxon>Tracheophyta</taxon>
        <taxon>Spermatophyta</taxon>
        <taxon>Magnoliopsida</taxon>
        <taxon>eudicotyledons</taxon>
        <taxon>Gunneridae</taxon>
        <taxon>Pentapetalae</taxon>
        <taxon>rosids</taxon>
        <taxon>Vitales</taxon>
        <taxon>Vitaceae</taxon>
        <taxon>Viteae</taxon>
        <taxon>Vitis</taxon>
    </lineage>
</organism>
<keyword evidence="2" id="KW-0866">Nonsense-mediated mRNA decay</keyword>
<keyword evidence="4" id="KW-1185">Reference proteome</keyword>
<dbReference type="AlphaFoldDB" id="A0AA38YXH0"/>
<comment type="similarity">
    <text evidence="1">Belongs to the SMG9 family.</text>
</comment>
<dbReference type="PANTHER" id="PTHR14270">
    <property type="entry name" value="NONSENSE-MEDIATED MRNA DECAY FACTOR SMG9"/>
    <property type="match status" value="1"/>
</dbReference>
<evidence type="ECO:0000313" key="4">
    <source>
        <dbReference type="Proteomes" id="UP001168098"/>
    </source>
</evidence>
<gene>
    <name evidence="3" type="ORF">PVL29_020628</name>
</gene>
<dbReference type="EMBL" id="JARBHA010000016">
    <property type="protein sequence ID" value="KAJ9678495.1"/>
    <property type="molecule type" value="Genomic_DNA"/>
</dbReference>
<dbReference type="GO" id="GO:0000184">
    <property type="term" value="P:nuclear-transcribed mRNA catabolic process, nonsense-mediated decay"/>
    <property type="evidence" value="ECO:0007669"/>
    <property type="project" value="UniProtKB-KW"/>
</dbReference>
<protein>
    <recommendedName>
        <fullName evidence="5">Protein SMG9</fullName>
    </recommendedName>
</protein>
<dbReference type="InterPro" id="IPR027417">
    <property type="entry name" value="P-loop_NTPase"/>
</dbReference>
<evidence type="ECO:0008006" key="5">
    <source>
        <dbReference type="Google" id="ProtNLM"/>
    </source>
</evidence>
<dbReference type="Proteomes" id="UP001168098">
    <property type="component" value="Unassembled WGS sequence"/>
</dbReference>
<name>A0AA38YXH0_VITRO</name>
<evidence type="ECO:0000256" key="1">
    <source>
        <dbReference type="ARBA" id="ARBA00007712"/>
    </source>
</evidence>
<comment type="caution">
    <text evidence="3">The sequence shown here is derived from an EMBL/GenBank/DDBJ whole genome shotgun (WGS) entry which is preliminary data.</text>
</comment>
<dbReference type="SUPFAM" id="SSF52540">
    <property type="entry name" value="P-loop containing nucleoside triphosphate hydrolases"/>
    <property type="match status" value="1"/>
</dbReference>